<feature type="region of interest" description="Disordered" evidence="7">
    <location>
        <begin position="674"/>
        <end position="773"/>
    </location>
</feature>
<dbReference type="Proteomes" id="UP000815677">
    <property type="component" value="Unassembled WGS sequence"/>
</dbReference>
<evidence type="ECO:0000256" key="6">
    <source>
        <dbReference type="RuleBase" id="RU004374"/>
    </source>
</evidence>
<feature type="compositionally biased region" description="Basic and acidic residues" evidence="7">
    <location>
        <begin position="725"/>
        <end position="742"/>
    </location>
</feature>
<dbReference type="InterPro" id="IPR027267">
    <property type="entry name" value="AH/BAR_dom_sf"/>
</dbReference>
<evidence type="ECO:0000256" key="3">
    <source>
        <dbReference type="ARBA" id="ARBA00022845"/>
    </source>
</evidence>
<dbReference type="PANTHER" id="PTHR11960:SF8">
    <property type="entry name" value="EUKARYOTIC TRANSLATION INITIATION FACTOR 4E1-RELATED"/>
    <property type="match status" value="1"/>
</dbReference>
<dbReference type="Pfam" id="PF01652">
    <property type="entry name" value="IF4E"/>
    <property type="match status" value="1"/>
</dbReference>
<dbReference type="SUPFAM" id="SSF55418">
    <property type="entry name" value="eIF4e-like"/>
    <property type="match status" value="1"/>
</dbReference>
<keyword evidence="9" id="KW-1185">Reference proteome</keyword>
<dbReference type="PANTHER" id="PTHR11960">
    <property type="entry name" value="EUKARYOTIC TRANSLATION INITIATION FACTOR 4E RELATED"/>
    <property type="match status" value="1"/>
</dbReference>
<evidence type="ECO:0000256" key="7">
    <source>
        <dbReference type="SAM" id="MobiDB-lite"/>
    </source>
</evidence>
<feature type="compositionally biased region" description="Gly residues" evidence="7">
    <location>
        <begin position="748"/>
        <end position="757"/>
    </location>
</feature>
<keyword evidence="3" id="KW-0810">Translation regulation</keyword>
<dbReference type="InterPro" id="IPR001040">
    <property type="entry name" value="TIF_eIF_4E"/>
</dbReference>
<evidence type="ECO:0000313" key="8">
    <source>
        <dbReference type="EMBL" id="GAT54924.1"/>
    </source>
</evidence>
<comment type="similarity">
    <text evidence="1 6">Belongs to the eukaryotic initiation factor 4E family.</text>
</comment>
<protein>
    <submittedName>
        <fullName evidence="8">Eukaryotic translation initiation factor 4e</fullName>
    </submittedName>
</protein>
<dbReference type="GO" id="GO:0003743">
    <property type="term" value="F:translation initiation factor activity"/>
    <property type="evidence" value="ECO:0007669"/>
    <property type="project" value="UniProtKB-KW"/>
</dbReference>
<keyword evidence="5 6" id="KW-0648">Protein biosynthesis</keyword>
<feature type="compositionally biased region" description="Low complexity" evidence="7">
    <location>
        <begin position="592"/>
        <end position="602"/>
    </location>
</feature>
<gene>
    <name evidence="8" type="ORF">MCHLO_11743</name>
</gene>
<dbReference type="Pfam" id="PF13805">
    <property type="entry name" value="Pil1"/>
    <property type="match status" value="1"/>
</dbReference>
<proteinExistence type="inferred from homology"/>
<dbReference type="InterPro" id="IPR028245">
    <property type="entry name" value="PIL1/LSP1"/>
</dbReference>
<evidence type="ECO:0000313" key="9">
    <source>
        <dbReference type="Proteomes" id="UP000815677"/>
    </source>
</evidence>
<dbReference type="EMBL" id="DF848811">
    <property type="protein sequence ID" value="GAT54924.1"/>
    <property type="molecule type" value="Genomic_DNA"/>
</dbReference>
<dbReference type="InterPro" id="IPR023398">
    <property type="entry name" value="TIF_eIF4e-like"/>
</dbReference>
<feature type="region of interest" description="Disordered" evidence="7">
    <location>
        <begin position="585"/>
        <end position="629"/>
    </location>
</feature>
<sequence>MSSVSGPVPESSALSALQVTSIDDAEPGEIQEVDMQTQAETIRTVFSDPTNFNVKHPLYSPWTLWFDSPQTKGRNMPQTPISAFPQTPVPQTPGVAAAQGWMEDIKRVISFDSVEEFWGLYNNIVPPSQLPQKANYYLFKEGIIPAWEDEANKNGGKWSIQLPKDKNRANVDKMWLYTMLAAIGETFDPSLTTADPAGQPPSSLITGVIVSTRPQFYRLSIWTRLAPANSEGDDKLRERIEGVGRHFKSSVLGFSENAKLAGPLATEVEFLSHKDSEKKGGKSRKIIAVSVTNSIVSCTPTPLQMFASLAEKLSGALPSDSSHSLDAIHHSLRSFGQNYINSSSTTPVQRIITVSKGVALDLHSLGTDCKASSKELYTWGQGEADDIKDVSDRIAYINFVAGSLSSALGQKFDAARGPLKNLRTAEANLQPRRNARAALQLQITRIEQDQPRGMEKRLAELRQKLKEAVAEDQPLETEVALLKRQAVRESETQKWEALREYGEKLVILAKAGSLVIDALPKFPPTADAPYEGIHATGAARAALQRALDNYKTGEIDLPIASSVDLSRSDTRSFGITHRHELAQIQTQGSGLSPPASDATSPLPTSPSPPINPSALNLSPAPIPNLAATPESPVDSIVPVPPVPTVAETGVPLSAGASGPGPASGSLRDIKAASDLAGPRTGGLPASSDSTPVYGSTSAAQQSFESASDEKRRLAQAYSQAAQQHETPEEEKKRLEREERERWLSSAGPSGGSGSGKGGPDDFLDDAPPPEYED</sequence>
<dbReference type="Gene3D" id="3.30.760.10">
    <property type="entry name" value="RNA Cap, Translation Initiation Factor Eif4e"/>
    <property type="match status" value="1"/>
</dbReference>
<evidence type="ECO:0000256" key="4">
    <source>
        <dbReference type="ARBA" id="ARBA00022884"/>
    </source>
</evidence>
<evidence type="ECO:0000256" key="1">
    <source>
        <dbReference type="ARBA" id="ARBA00009860"/>
    </source>
</evidence>
<feature type="compositionally biased region" description="Polar residues" evidence="7">
    <location>
        <begin position="686"/>
        <end position="705"/>
    </location>
</feature>
<evidence type="ECO:0000256" key="2">
    <source>
        <dbReference type="ARBA" id="ARBA00022540"/>
    </source>
</evidence>
<organism evidence="8 9">
    <name type="scientific">Mycena chlorophos</name>
    <name type="common">Agaric fungus</name>
    <name type="synonym">Agaricus chlorophos</name>
    <dbReference type="NCBI Taxonomy" id="658473"/>
    <lineage>
        <taxon>Eukaryota</taxon>
        <taxon>Fungi</taxon>
        <taxon>Dikarya</taxon>
        <taxon>Basidiomycota</taxon>
        <taxon>Agaricomycotina</taxon>
        <taxon>Agaricomycetes</taxon>
        <taxon>Agaricomycetidae</taxon>
        <taxon>Agaricales</taxon>
        <taxon>Marasmiineae</taxon>
        <taxon>Mycenaceae</taxon>
        <taxon>Mycena</taxon>
    </lineage>
</organism>
<reference evidence="8" key="1">
    <citation type="submission" date="2014-09" db="EMBL/GenBank/DDBJ databases">
        <title>Genome sequence of the luminous mushroom Mycena chlorophos for searching fungal bioluminescence genes.</title>
        <authorList>
            <person name="Tanaka Y."/>
            <person name="Kasuga D."/>
            <person name="Oba Y."/>
            <person name="Hase S."/>
            <person name="Sato K."/>
            <person name="Oba Y."/>
            <person name="Sakakibara Y."/>
        </authorList>
    </citation>
    <scope>NUCLEOTIDE SEQUENCE</scope>
</reference>
<keyword evidence="2 6" id="KW-0396">Initiation factor</keyword>
<name>A0ABQ0LW32_MYCCL</name>
<dbReference type="Gene3D" id="1.20.1270.60">
    <property type="entry name" value="Arfaptin homology (AH) domain/BAR domain"/>
    <property type="match status" value="1"/>
</dbReference>
<keyword evidence="4 6" id="KW-0694">RNA-binding</keyword>
<accession>A0ABQ0LW32</accession>
<evidence type="ECO:0000256" key="5">
    <source>
        <dbReference type="ARBA" id="ARBA00022917"/>
    </source>
</evidence>